<sequence>MKRRTYSNPLSDISNVSTVTKGSQCHTQNVHCRPSDLLNGRRKRRVMCKENWNPILDITDNGIGSQASNKPSNQFLNTVDKQDVMPSLCNNAVSSVVVKESSLTQVHDSCEP</sequence>
<gene>
    <name evidence="1" type="ORF">DCAR_0934544</name>
</gene>
<accession>A0A175YK34</accession>
<dbReference type="Gramene" id="KZM84084">
    <property type="protein sequence ID" value="KZM84084"/>
    <property type="gene ID" value="DCAR_028494"/>
</dbReference>
<protein>
    <submittedName>
        <fullName evidence="1">Uncharacterized protein</fullName>
    </submittedName>
</protein>
<reference evidence="1" key="1">
    <citation type="journal article" date="2016" name="Nat. Genet.">
        <title>A high-quality carrot genome assembly provides new insights into carotenoid accumulation and asterid genome evolution.</title>
        <authorList>
            <person name="Iorizzo M."/>
            <person name="Ellison S."/>
            <person name="Senalik D."/>
            <person name="Zeng P."/>
            <person name="Satapoomin P."/>
            <person name="Huang J."/>
            <person name="Bowman M."/>
            <person name="Iovene M."/>
            <person name="Sanseverino W."/>
            <person name="Cavagnaro P."/>
            <person name="Yildiz M."/>
            <person name="Macko-Podgorni A."/>
            <person name="Moranska E."/>
            <person name="Grzebelus E."/>
            <person name="Grzebelus D."/>
            <person name="Ashrafi H."/>
            <person name="Zheng Z."/>
            <person name="Cheng S."/>
            <person name="Spooner D."/>
            <person name="Van Deynze A."/>
            <person name="Simon P."/>
        </authorList>
    </citation>
    <scope>NUCLEOTIDE SEQUENCE</scope>
    <source>
        <tissue evidence="1">Leaf</tissue>
    </source>
</reference>
<dbReference type="AlphaFoldDB" id="A0A175YK34"/>
<keyword evidence="2" id="KW-1185">Reference proteome</keyword>
<name>A0A175YK34_DAUCS</name>
<proteinExistence type="predicted"/>
<organism evidence="1 2">
    <name type="scientific">Daucus carota subsp. sativus</name>
    <name type="common">Carrot</name>
    <dbReference type="NCBI Taxonomy" id="79200"/>
    <lineage>
        <taxon>Eukaryota</taxon>
        <taxon>Viridiplantae</taxon>
        <taxon>Streptophyta</taxon>
        <taxon>Embryophyta</taxon>
        <taxon>Tracheophyta</taxon>
        <taxon>Spermatophyta</taxon>
        <taxon>Magnoliopsida</taxon>
        <taxon>eudicotyledons</taxon>
        <taxon>Gunneridae</taxon>
        <taxon>Pentapetalae</taxon>
        <taxon>asterids</taxon>
        <taxon>campanulids</taxon>
        <taxon>Apiales</taxon>
        <taxon>Apiaceae</taxon>
        <taxon>Apioideae</taxon>
        <taxon>Scandiceae</taxon>
        <taxon>Daucinae</taxon>
        <taxon>Daucus</taxon>
        <taxon>Daucus sect. Daucus</taxon>
    </lineage>
</organism>
<dbReference type="EMBL" id="CP093351">
    <property type="protein sequence ID" value="WOH15014.1"/>
    <property type="molecule type" value="Genomic_DNA"/>
</dbReference>
<evidence type="ECO:0000313" key="2">
    <source>
        <dbReference type="Proteomes" id="UP000077755"/>
    </source>
</evidence>
<dbReference type="Proteomes" id="UP000077755">
    <property type="component" value="Chromosome 9"/>
</dbReference>
<reference evidence="1" key="2">
    <citation type="submission" date="2022-03" db="EMBL/GenBank/DDBJ databases">
        <title>Draft title - Genomic analysis of global carrot germplasm unveils the trajectory of domestication and the origin of high carotenoid orange carrot.</title>
        <authorList>
            <person name="Iorizzo M."/>
            <person name="Ellison S."/>
            <person name="Senalik D."/>
            <person name="Macko-Podgorni A."/>
            <person name="Grzebelus D."/>
            <person name="Bostan H."/>
            <person name="Rolling W."/>
            <person name="Curaba J."/>
            <person name="Simon P."/>
        </authorList>
    </citation>
    <scope>NUCLEOTIDE SEQUENCE</scope>
    <source>
        <tissue evidence="1">Leaf</tissue>
    </source>
</reference>
<evidence type="ECO:0000313" key="1">
    <source>
        <dbReference type="EMBL" id="WOH15014.1"/>
    </source>
</evidence>